<feature type="binding site" evidence="7">
    <location>
        <position position="138"/>
    </location>
    <ligand>
        <name>substrate</name>
    </ligand>
</feature>
<dbReference type="PANTHER" id="PTHR43343:SF3">
    <property type="entry name" value="PROTEASE DO-LIKE 8, CHLOROPLASTIC"/>
    <property type="match status" value="1"/>
</dbReference>
<evidence type="ECO:0000256" key="6">
    <source>
        <dbReference type="PIRSR" id="PIRSR611782-1"/>
    </source>
</evidence>
<dbReference type="Gene3D" id="2.40.10.120">
    <property type="match status" value="1"/>
</dbReference>
<evidence type="ECO:0000256" key="7">
    <source>
        <dbReference type="PIRSR" id="PIRSR611782-2"/>
    </source>
</evidence>
<evidence type="ECO:0000256" key="4">
    <source>
        <dbReference type="ARBA" id="ARBA00022801"/>
    </source>
</evidence>
<dbReference type="InterPro" id="IPR009003">
    <property type="entry name" value="Peptidase_S1_PA"/>
</dbReference>
<dbReference type="PANTHER" id="PTHR43343">
    <property type="entry name" value="PEPTIDASE S12"/>
    <property type="match status" value="1"/>
</dbReference>
<feature type="region of interest" description="Disordered" evidence="8">
    <location>
        <begin position="395"/>
        <end position="414"/>
    </location>
</feature>
<evidence type="ECO:0000313" key="11">
    <source>
        <dbReference type="EMBL" id="OGF97823.1"/>
    </source>
</evidence>
<dbReference type="SUPFAM" id="SSF50156">
    <property type="entry name" value="PDZ domain-like"/>
    <property type="match status" value="1"/>
</dbReference>
<evidence type="ECO:0000256" key="2">
    <source>
        <dbReference type="ARBA" id="ARBA00022729"/>
    </source>
</evidence>
<evidence type="ECO:0000256" key="5">
    <source>
        <dbReference type="ARBA" id="ARBA00022825"/>
    </source>
</evidence>
<evidence type="ECO:0000256" key="1">
    <source>
        <dbReference type="ARBA" id="ARBA00022670"/>
    </source>
</evidence>
<evidence type="ECO:0000256" key="3">
    <source>
        <dbReference type="ARBA" id="ARBA00022737"/>
    </source>
</evidence>
<dbReference type="PRINTS" id="PR00834">
    <property type="entry name" value="PROTEASES2C"/>
</dbReference>
<dbReference type="Pfam" id="PF13365">
    <property type="entry name" value="Trypsin_2"/>
    <property type="match status" value="1"/>
</dbReference>
<feature type="active site" description="Charge relay system" evidence="6">
    <location>
        <position position="245"/>
    </location>
</feature>
<feature type="binding site" evidence="7">
    <location>
        <begin position="243"/>
        <end position="245"/>
    </location>
    <ligand>
        <name>substrate</name>
    </ligand>
</feature>
<feature type="binding site" evidence="7">
    <location>
        <position position="168"/>
    </location>
    <ligand>
        <name>substrate</name>
    </ligand>
</feature>
<dbReference type="InterPro" id="IPR051201">
    <property type="entry name" value="Chloro_Bact_Ser_Proteases"/>
</dbReference>
<keyword evidence="1" id="KW-0645">Protease</keyword>
<accession>A0A1F5YCF1</accession>
<keyword evidence="2 9" id="KW-0732">Signal</keyword>
<dbReference type="SMART" id="SM00228">
    <property type="entry name" value="PDZ"/>
    <property type="match status" value="1"/>
</dbReference>
<organism evidence="11 12">
    <name type="scientific">Candidatus Glassbacteria bacterium RBG_16_58_8</name>
    <dbReference type="NCBI Taxonomy" id="1817866"/>
    <lineage>
        <taxon>Bacteria</taxon>
        <taxon>Candidatus Glassiibacteriota</taxon>
    </lineage>
</organism>
<dbReference type="InterPro" id="IPR001478">
    <property type="entry name" value="PDZ"/>
</dbReference>
<evidence type="ECO:0000256" key="9">
    <source>
        <dbReference type="SAM" id="SignalP"/>
    </source>
</evidence>
<feature type="active site" description="Charge relay system" evidence="6">
    <location>
        <position position="168"/>
    </location>
</feature>
<dbReference type="SUPFAM" id="SSF50494">
    <property type="entry name" value="Trypsin-like serine proteases"/>
    <property type="match status" value="1"/>
</dbReference>
<feature type="signal peptide" evidence="9">
    <location>
        <begin position="1"/>
        <end position="25"/>
    </location>
</feature>
<protein>
    <recommendedName>
        <fullName evidence="10">PDZ domain-containing protein</fullName>
    </recommendedName>
</protein>
<evidence type="ECO:0000259" key="10">
    <source>
        <dbReference type="PROSITE" id="PS50106"/>
    </source>
</evidence>
<dbReference type="NCBIfam" id="TIGR02037">
    <property type="entry name" value="degP_htrA_DO"/>
    <property type="match status" value="1"/>
</dbReference>
<comment type="caution">
    <text evidence="11">The sequence shown here is derived from an EMBL/GenBank/DDBJ whole genome shotgun (WGS) entry which is preliminary data.</text>
</comment>
<feature type="chain" id="PRO_5009522372" description="PDZ domain-containing protein" evidence="9">
    <location>
        <begin position="26"/>
        <end position="442"/>
    </location>
</feature>
<keyword evidence="5" id="KW-0720">Serine protease</keyword>
<keyword evidence="4" id="KW-0378">Hydrolase</keyword>
<dbReference type="InterPro" id="IPR036034">
    <property type="entry name" value="PDZ_sf"/>
</dbReference>
<dbReference type="Gene3D" id="2.30.42.10">
    <property type="match status" value="1"/>
</dbReference>
<sequence length="442" mass="47758">MKRLNHRLSLLAVGLLCLLAGLFLAAGFDWTENGTANPLPALVSSTEGQASAEPLKGLIQYESAFTEISKKITPSVVSISAARIVKNPHSQMQESPFFEGPFEEFFRHFQPPEGEFKTEGLGSGLIVRSDGYILTNNHVVEGAEEIKVTLLDNYTHEAKIIGRDPTTDVAVIKIEGNNFPAAPLGNSDEVDVGQWVIAVGNPMRLSFTVTAGIVSALGRNINIISGSYSIENFIQTDAVINPGNSGGPLVNLKGEVIGINSAISTRTGFYEGYGFAIPINLAKRIMEDLIEYNRVIRPILGVQIRNITPELAEALGLKDPSGVLVEDFTPEISPAKEAGVKRQDVIVKVDGVKVKQTNELQSLIAQHHPGEVVRLEIIRDQKSVEVAVKLAERPEGEKEIAATADQPSKDSDKLGMKVEPLRDEAAEELGLENGKGVIVSRV</sequence>
<dbReference type="AlphaFoldDB" id="A0A1F5YCF1"/>
<proteinExistence type="predicted"/>
<dbReference type="InterPro" id="IPR011782">
    <property type="entry name" value="Pept_S1C_Do"/>
</dbReference>
<name>A0A1F5YCF1_9BACT</name>
<dbReference type="Proteomes" id="UP000179034">
    <property type="component" value="Unassembled WGS sequence"/>
</dbReference>
<feature type="non-terminal residue" evidence="11">
    <location>
        <position position="442"/>
    </location>
</feature>
<dbReference type="PROSITE" id="PS50106">
    <property type="entry name" value="PDZ"/>
    <property type="match status" value="1"/>
</dbReference>
<dbReference type="GO" id="GO:0004252">
    <property type="term" value="F:serine-type endopeptidase activity"/>
    <property type="evidence" value="ECO:0007669"/>
    <property type="project" value="InterPro"/>
</dbReference>
<dbReference type="InterPro" id="IPR001940">
    <property type="entry name" value="Peptidase_S1C"/>
</dbReference>
<gene>
    <name evidence="11" type="ORF">A2Z06_04135</name>
</gene>
<feature type="active site" description="Charge relay system" evidence="6">
    <location>
        <position position="138"/>
    </location>
</feature>
<keyword evidence="3" id="KW-0677">Repeat</keyword>
<feature type="domain" description="PDZ" evidence="10">
    <location>
        <begin position="289"/>
        <end position="381"/>
    </location>
</feature>
<evidence type="ECO:0000256" key="8">
    <source>
        <dbReference type="SAM" id="MobiDB-lite"/>
    </source>
</evidence>
<dbReference type="GO" id="GO:0006508">
    <property type="term" value="P:proteolysis"/>
    <property type="evidence" value="ECO:0007669"/>
    <property type="project" value="UniProtKB-KW"/>
</dbReference>
<dbReference type="Pfam" id="PF13180">
    <property type="entry name" value="PDZ_2"/>
    <property type="match status" value="1"/>
</dbReference>
<dbReference type="EMBL" id="MFIW01000049">
    <property type="protein sequence ID" value="OGF97823.1"/>
    <property type="molecule type" value="Genomic_DNA"/>
</dbReference>
<reference evidence="11 12" key="1">
    <citation type="journal article" date="2016" name="Nat. Commun.">
        <title>Thousands of microbial genomes shed light on interconnected biogeochemical processes in an aquifer system.</title>
        <authorList>
            <person name="Anantharaman K."/>
            <person name="Brown C.T."/>
            <person name="Hug L.A."/>
            <person name="Sharon I."/>
            <person name="Castelle C.J."/>
            <person name="Probst A.J."/>
            <person name="Thomas B.C."/>
            <person name="Singh A."/>
            <person name="Wilkins M.J."/>
            <person name="Karaoz U."/>
            <person name="Brodie E.L."/>
            <person name="Williams K.H."/>
            <person name="Hubbard S.S."/>
            <person name="Banfield J.F."/>
        </authorList>
    </citation>
    <scope>NUCLEOTIDE SEQUENCE [LARGE SCALE GENOMIC DNA]</scope>
</reference>
<evidence type="ECO:0000313" key="12">
    <source>
        <dbReference type="Proteomes" id="UP000179034"/>
    </source>
</evidence>